<feature type="compositionally biased region" description="Low complexity" evidence="6">
    <location>
        <begin position="417"/>
        <end position="432"/>
    </location>
</feature>
<evidence type="ECO:0000256" key="2">
    <source>
        <dbReference type="ARBA" id="ARBA00022741"/>
    </source>
</evidence>
<feature type="domain" description="DNA2/NAM7 helicase-like C-terminal" evidence="8">
    <location>
        <begin position="853"/>
        <end position="1075"/>
    </location>
</feature>
<keyword evidence="10" id="KW-1185">Reference proteome</keyword>
<dbReference type="GO" id="GO:0005694">
    <property type="term" value="C:chromosome"/>
    <property type="evidence" value="ECO:0007669"/>
    <property type="project" value="UniProtKB-ARBA"/>
</dbReference>
<feature type="compositionally biased region" description="Basic residues" evidence="6">
    <location>
        <begin position="165"/>
        <end position="186"/>
    </location>
</feature>
<feature type="compositionally biased region" description="Polar residues" evidence="6">
    <location>
        <begin position="289"/>
        <end position="309"/>
    </location>
</feature>
<dbReference type="Proteomes" id="UP000189513">
    <property type="component" value="Unassembled WGS sequence"/>
</dbReference>
<keyword evidence="4 9" id="KW-0347">Helicase</keyword>
<dbReference type="GO" id="GO:0005737">
    <property type="term" value="C:cytoplasm"/>
    <property type="evidence" value="ECO:0007669"/>
    <property type="project" value="TreeGrafter"/>
</dbReference>
<evidence type="ECO:0000256" key="4">
    <source>
        <dbReference type="ARBA" id="ARBA00022806"/>
    </source>
</evidence>
<dbReference type="FunFam" id="3.40.50.300:FF:000326">
    <property type="entry name" value="P-loop containing nucleoside triphosphate hydrolase"/>
    <property type="match status" value="1"/>
</dbReference>
<dbReference type="GO" id="GO:0003678">
    <property type="term" value="F:DNA helicase activity"/>
    <property type="evidence" value="ECO:0007669"/>
    <property type="project" value="UniProtKB-ARBA"/>
</dbReference>
<dbReference type="CDD" id="cd18808">
    <property type="entry name" value="SF1_C_Upf1"/>
    <property type="match status" value="1"/>
</dbReference>
<accession>A0A1V2LC33</accession>
<feature type="region of interest" description="Disordered" evidence="6">
    <location>
        <begin position="160"/>
        <end position="439"/>
    </location>
</feature>
<sequence length="1109" mass="124180">MVQFTCGTCSETLGDQDMLKHVASTRHRSLIHTNSGETLECEKCQDPNIHTLVIVRFGGQDIAMLCQMCFNKESEKPGTQYTLQNGSILKNVENYFKVRDLSCKLCDNDTHLNVDKNDPKYVVCYKCIREKDLASKRTFVSENDDTFLYVLLGIKEHSKTDSNKKFNRKRQVGRGAKGRKGKKFNKPPKPVKINVPSENKETLRSFHAMSKRDIAKVKPDDERGVTPINVPSPAPSKGKTTKGPEKKNTKSGPSGKKSLQNSRKSSPAPAKPKQTPTAPKLPNVAPKSASGTPKLSKEPSATGNSTVDNIISKLESLEVSRSAPSSKIKPEKKTGSGSSQKKAGGAPSKSLTNSESKPAKDKKSSKGIKKSDVTSKPKFDKSSKDLKKNDKKPTKSKPENGAKAKGINGSSKKGTKTSAPEPSTLPAPTTTTTKKEKPMLKVPKVAPEDEYEELGHIPKYLANQPKLSYDSLNEYFKEMCFHLYLEQYLEAPSITNFSTEFHADNKSLFKLTIPYTEEIESLVSPKMRQLGKLPFTINQTIFVARSNDKDNIWDCFVKDLNLVTRKGKKIELLLELYKWNNAENFSVGSTTLSIVPGSPTISRILFAMARIENPKFIKMLLGKEPIKQLNFRNVLKFTRSTFNDSQKNAIQHVLNNAITVLQGPPGTGKTSTIYEIILQLLRNLRTFPILVVAQSNIAIDNIAEKLKNDKDLTILRIVSTEKEREYNEKHHLADICLHHKVEALLPQKFKDTRLDLKYNRAPVSKNAYKNMLTSSNSITEKLIAQAHVIFTTTVVAGGYQLKGIKKLPVVIMDESTQSSEASTLIPLSMPGVDRFIFVGDDKQLSSFSEVPYLEQSMFERVLKNGTYQSPHMLNVQYRMHPKISEFPIKEFYGGLLTDGVTEEQRAVDGVEPLVFVDTKGKYPEEKVSNWARNRGSGYTYTNKGEASVILKALKQLIFVKNVERKEIAIITPYSAQRDLVASVIQKDELINPNNEAIEEEVDEDSLTNKKPTTIKTVVGIMVSSIDAFQGRERDFILFSCVRSNKENNIGFVRDRRRLNVALTRARCGLILVGDKVCMCKGDSLWGKLVDHLDERKYIVSEDEYFKELK</sequence>
<evidence type="ECO:0000313" key="10">
    <source>
        <dbReference type="Proteomes" id="UP000189513"/>
    </source>
</evidence>
<feature type="domain" description="DNA2/NAM7 helicase helicase" evidence="7">
    <location>
        <begin position="642"/>
        <end position="745"/>
    </location>
</feature>
<dbReference type="InterPro" id="IPR041677">
    <property type="entry name" value="DNA2/NAM7_AAA_11"/>
</dbReference>
<evidence type="ECO:0000259" key="8">
    <source>
        <dbReference type="Pfam" id="PF13087"/>
    </source>
</evidence>
<dbReference type="InterPro" id="IPR041679">
    <property type="entry name" value="DNA2/NAM7-like_C"/>
</dbReference>
<evidence type="ECO:0000256" key="1">
    <source>
        <dbReference type="ARBA" id="ARBA00007913"/>
    </source>
</evidence>
<keyword evidence="5" id="KW-0067">ATP-binding</keyword>
<feature type="domain" description="DNA2/NAM7 helicase helicase" evidence="7">
    <location>
        <begin position="764"/>
        <end position="846"/>
    </location>
</feature>
<dbReference type="PANTHER" id="PTHR10887:SF317">
    <property type="entry name" value="ATP-DEPENDENT RNA HELICASE ECM32-RELATED"/>
    <property type="match status" value="1"/>
</dbReference>
<keyword evidence="3" id="KW-0378">Hydrolase</keyword>
<dbReference type="SUPFAM" id="SSF52540">
    <property type="entry name" value="P-loop containing nucleoside triphosphate hydrolases"/>
    <property type="match status" value="1"/>
</dbReference>
<feature type="compositionally biased region" description="Low complexity" evidence="6">
    <location>
        <begin position="335"/>
        <end position="356"/>
    </location>
</feature>
<evidence type="ECO:0000313" key="9">
    <source>
        <dbReference type="EMBL" id="ONH69417.1"/>
    </source>
</evidence>
<dbReference type="AlphaFoldDB" id="A0A1V2LC33"/>
<feature type="compositionally biased region" description="Basic and acidic residues" evidence="6">
    <location>
        <begin position="357"/>
        <end position="402"/>
    </location>
</feature>
<dbReference type="OMA" id="HPLGKIC"/>
<dbReference type="EMBL" id="MPUK01000001">
    <property type="protein sequence ID" value="ONH69417.1"/>
    <property type="molecule type" value="Genomic_DNA"/>
</dbReference>
<protein>
    <submittedName>
        <fullName evidence="9">Putative ATP-dependent RNA helicase ECM32</fullName>
    </submittedName>
</protein>
<evidence type="ECO:0000256" key="5">
    <source>
        <dbReference type="ARBA" id="ARBA00022840"/>
    </source>
</evidence>
<dbReference type="InterPro" id="IPR047187">
    <property type="entry name" value="SF1_C_Upf1"/>
</dbReference>
<name>A0A1V2LC33_CYBFA</name>
<dbReference type="GO" id="GO:0003724">
    <property type="term" value="F:RNA helicase activity"/>
    <property type="evidence" value="ECO:0007669"/>
    <property type="project" value="TreeGrafter"/>
</dbReference>
<dbReference type="Pfam" id="PF13086">
    <property type="entry name" value="AAA_11"/>
    <property type="match status" value="2"/>
</dbReference>
<organism evidence="9 10">
    <name type="scientific">Cyberlindnera fabianii</name>
    <name type="common">Yeast</name>
    <name type="synonym">Hansenula fabianii</name>
    <dbReference type="NCBI Taxonomy" id="36022"/>
    <lineage>
        <taxon>Eukaryota</taxon>
        <taxon>Fungi</taxon>
        <taxon>Dikarya</taxon>
        <taxon>Ascomycota</taxon>
        <taxon>Saccharomycotina</taxon>
        <taxon>Saccharomycetes</taxon>
        <taxon>Phaffomycetales</taxon>
        <taxon>Phaffomycetaceae</taxon>
        <taxon>Cyberlindnera</taxon>
    </lineage>
</organism>
<dbReference type="Pfam" id="PF13087">
    <property type="entry name" value="AAA_12"/>
    <property type="match status" value="1"/>
</dbReference>
<evidence type="ECO:0000256" key="6">
    <source>
        <dbReference type="SAM" id="MobiDB-lite"/>
    </source>
</evidence>
<feature type="compositionally biased region" description="Basic and acidic residues" evidence="6">
    <location>
        <begin position="198"/>
        <end position="224"/>
    </location>
</feature>
<dbReference type="GO" id="GO:0005524">
    <property type="term" value="F:ATP binding"/>
    <property type="evidence" value="ECO:0007669"/>
    <property type="project" value="UniProtKB-KW"/>
</dbReference>
<evidence type="ECO:0000256" key="3">
    <source>
        <dbReference type="ARBA" id="ARBA00022801"/>
    </source>
</evidence>
<dbReference type="STRING" id="36022.A0A1V2LC33"/>
<keyword evidence="2" id="KW-0547">Nucleotide-binding</keyword>
<gene>
    <name evidence="9" type="ORF">BON22_0893</name>
</gene>
<dbReference type="Gene3D" id="3.40.50.300">
    <property type="entry name" value="P-loop containing nucleotide triphosphate hydrolases"/>
    <property type="match status" value="2"/>
</dbReference>
<feature type="compositionally biased region" description="Low complexity" evidence="6">
    <location>
        <begin position="267"/>
        <end position="282"/>
    </location>
</feature>
<comment type="similarity">
    <text evidence="1">Belongs to the DNA2/NAM7 helicase family.</text>
</comment>
<dbReference type="InterPro" id="IPR045055">
    <property type="entry name" value="DNA2/NAM7-like"/>
</dbReference>
<dbReference type="VEuPathDB" id="FungiDB:BON22_0893"/>
<comment type="caution">
    <text evidence="9">The sequence shown here is derived from an EMBL/GenBank/DDBJ whole genome shotgun (WGS) entry which is preliminary data.</text>
</comment>
<dbReference type="InterPro" id="IPR027417">
    <property type="entry name" value="P-loop_NTPase"/>
</dbReference>
<reference evidence="10" key="1">
    <citation type="journal article" date="2017" name="Genome Announc.">
        <title>Genome sequences of Cyberlindnera fabianii 65, Pichia kudriavzevii 129, and Saccharomyces cerevisiae 131 isolated from fermented masau fruits in Zimbabwe.</title>
        <authorList>
            <person name="van Rijswijck I.M.H."/>
            <person name="Derks M.F.L."/>
            <person name="Abee T."/>
            <person name="de Ridder D."/>
            <person name="Smid E.J."/>
        </authorList>
    </citation>
    <scope>NUCLEOTIDE SEQUENCE [LARGE SCALE GENOMIC DNA]</scope>
    <source>
        <strain evidence="10">65</strain>
    </source>
</reference>
<proteinExistence type="inferred from homology"/>
<dbReference type="GO" id="GO:0000184">
    <property type="term" value="P:nuclear-transcribed mRNA catabolic process, nonsense-mediated decay"/>
    <property type="evidence" value="ECO:0007669"/>
    <property type="project" value="TreeGrafter"/>
</dbReference>
<dbReference type="GO" id="GO:0016787">
    <property type="term" value="F:hydrolase activity"/>
    <property type="evidence" value="ECO:0007669"/>
    <property type="project" value="UniProtKB-KW"/>
</dbReference>
<evidence type="ECO:0000259" key="7">
    <source>
        <dbReference type="Pfam" id="PF13086"/>
    </source>
</evidence>
<dbReference type="PANTHER" id="PTHR10887">
    <property type="entry name" value="DNA2/NAM7 HELICASE FAMILY"/>
    <property type="match status" value="1"/>
</dbReference>